<dbReference type="GO" id="GO:0004672">
    <property type="term" value="F:protein kinase activity"/>
    <property type="evidence" value="ECO:0007669"/>
    <property type="project" value="InterPro"/>
</dbReference>
<dbReference type="PROSITE" id="PS50011">
    <property type="entry name" value="PROTEIN_KINASE_DOM"/>
    <property type="match status" value="1"/>
</dbReference>
<dbReference type="AlphaFoldDB" id="A0AAF3FAS0"/>
<organism evidence="2 3">
    <name type="scientific">Mesorhabditis belari</name>
    <dbReference type="NCBI Taxonomy" id="2138241"/>
    <lineage>
        <taxon>Eukaryota</taxon>
        <taxon>Metazoa</taxon>
        <taxon>Ecdysozoa</taxon>
        <taxon>Nematoda</taxon>
        <taxon>Chromadorea</taxon>
        <taxon>Rhabditida</taxon>
        <taxon>Rhabditina</taxon>
        <taxon>Rhabditomorpha</taxon>
        <taxon>Rhabditoidea</taxon>
        <taxon>Rhabditidae</taxon>
        <taxon>Mesorhabditinae</taxon>
        <taxon>Mesorhabditis</taxon>
    </lineage>
</organism>
<dbReference type="GO" id="GO:0005524">
    <property type="term" value="F:ATP binding"/>
    <property type="evidence" value="ECO:0007669"/>
    <property type="project" value="InterPro"/>
</dbReference>
<reference evidence="3" key="1">
    <citation type="submission" date="2024-02" db="UniProtKB">
        <authorList>
            <consortium name="WormBaseParasite"/>
        </authorList>
    </citation>
    <scope>IDENTIFICATION</scope>
</reference>
<dbReference type="WBParaSite" id="MBELARI_LOCUS4015">
    <property type="protein sequence ID" value="MBELARI_LOCUS4015"/>
    <property type="gene ID" value="MBELARI_LOCUS4015"/>
</dbReference>
<accession>A0AAF3FAS0</accession>
<dbReference type="InterPro" id="IPR001245">
    <property type="entry name" value="Ser-Thr/Tyr_kinase_cat_dom"/>
</dbReference>
<name>A0AAF3FAS0_9BILA</name>
<evidence type="ECO:0000313" key="3">
    <source>
        <dbReference type="WBParaSite" id="MBELARI_LOCUS4015"/>
    </source>
</evidence>
<evidence type="ECO:0000313" key="2">
    <source>
        <dbReference type="Proteomes" id="UP000887575"/>
    </source>
</evidence>
<feature type="domain" description="Protein kinase" evidence="1">
    <location>
        <begin position="1"/>
        <end position="204"/>
    </location>
</feature>
<dbReference type="Proteomes" id="UP000887575">
    <property type="component" value="Unassembled WGS sequence"/>
</dbReference>
<dbReference type="Pfam" id="PF07714">
    <property type="entry name" value="PK_Tyr_Ser-Thr"/>
    <property type="match status" value="1"/>
</dbReference>
<dbReference type="PROSITE" id="PS00109">
    <property type="entry name" value="PROTEIN_KINASE_TYR"/>
    <property type="match status" value="1"/>
</dbReference>
<sequence length="204" mass="23620">MSDEWGEFTQFISHGSYGLVMRSSKNPHIVGKFIQKHIDNPTVIYSMKTILCWIEQLFSALCWLKKFGFIHRDITPQNVLVSSASDVYAVGLIIWEMIERKLAYCEYDVLEQGYHTFFNDLCDGKCLLEPPNCSQAKIQELVLNCTAFHDEFRPEVEQSLHFVRELSESYSAQNFQPIIDPEETRKIRPIGFACFEHVGEKTLV</sequence>
<dbReference type="Gene3D" id="1.10.510.10">
    <property type="entry name" value="Transferase(Phosphotransferase) domain 1"/>
    <property type="match status" value="2"/>
</dbReference>
<dbReference type="InterPro" id="IPR008266">
    <property type="entry name" value="Tyr_kinase_AS"/>
</dbReference>
<protein>
    <recommendedName>
        <fullName evidence="1">Protein kinase domain-containing protein</fullName>
    </recommendedName>
</protein>
<dbReference type="InterPro" id="IPR000719">
    <property type="entry name" value="Prot_kinase_dom"/>
</dbReference>
<dbReference type="SMART" id="SM00220">
    <property type="entry name" value="S_TKc"/>
    <property type="match status" value="1"/>
</dbReference>
<keyword evidence="2" id="KW-1185">Reference proteome</keyword>
<evidence type="ECO:0000259" key="1">
    <source>
        <dbReference type="PROSITE" id="PS50011"/>
    </source>
</evidence>
<proteinExistence type="predicted"/>
<dbReference type="SUPFAM" id="SSF56112">
    <property type="entry name" value="Protein kinase-like (PK-like)"/>
    <property type="match status" value="1"/>
</dbReference>
<dbReference type="InterPro" id="IPR011009">
    <property type="entry name" value="Kinase-like_dom_sf"/>
</dbReference>